<keyword evidence="1" id="KW-0812">Transmembrane</keyword>
<dbReference type="Proteomes" id="UP000000466">
    <property type="component" value="Chromosome"/>
</dbReference>
<dbReference type="AlphaFoldDB" id="K4KHT1"/>
<organism evidence="2 3">
    <name type="scientific">Simiduia agarivorans (strain DSM 21679 / JCM 13881 / BCRC 17597 / SA1)</name>
    <dbReference type="NCBI Taxonomy" id="1117647"/>
    <lineage>
        <taxon>Bacteria</taxon>
        <taxon>Pseudomonadati</taxon>
        <taxon>Pseudomonadota</taxon>
        <taxon>Gammaproteobacteria</taxon>
        <taxon>Cellvibrionales</taxon>
        <taxon>Cellvibrionaceae</taxon>
        <taxon>Simiduia</taxon>
    </lineage>
</organism>
<protein>
    <submittedName>
        <fullName evidence="2">Uncharacterized protein</fullName>
    </submittedName>
</protein>
<evidence type="ECO:0000313" key="3">
    <source>
        <dbReference type="Proteomes" id="UP000000466"/>
    </source>
</evidence>
<proteinExistence type="predicted"/>
<keyword evidence="3" id="KW-1185">Reference proteome</keyword>
<gene>
    <name evidence="2" type="ordered locus">M5M_01530</name>
</gene>
<evidence type="ECO:0000256" key="1">
    <source>
        <dbReference type="SAM" id="Phobius"/>
    </source>
</evidence>
<evidence type="ECO:0000313" key="2">
    <source>
        <dbReference type="EMBL" id="AFU97533.1"/>
    </source>
</evidence>
<feature type="transmembrane region" description="Helical" evidence="1">
    <location>
        <begin position="7"/>
        <end position="24"/>
    </location>
</feature>
<keyword evidence="1" id="KW-1133">Transmembrane helix</keyword>
<dbReference type="PROSITE" id="PS51257">
    <property type="entry name" value="PROKAR_LIPOPROTEIN"/>
    <property type="match status" value="1"/>
</dbReference>
<dbReference type="STRING" id="1117647.M5M_01530"/>
<dbReference type="KEGG" id="saga:M5M_01530"/>
<keyword evidence="1" id="KW-0472">Membrane</keyword>
<reference evidence="2 3" key="1">
    <citation type="journal article" date="2013" name="Genome Announc.">
        <title>Complete genome sequence of Simiduia agarivorans SA1(T), a marine bacterium able to degrade a variety of polysaccharides.</title>
        <authorList>
            <person name="Lin S.Y."/>
            <person name="Shieh W.Y."/>
            <person name="Chen J.S."/>
            <person name="Tang S.L."/>
        </authorList>
    </citation>
    <scope>NUCLEOTIDE SEQUENCE [LARGE SCALE GENOMIC DNA]</scope>
    <source>
        <strain evidence="3">DSM 21679 / JCM 13881 / BCRC 17597 / SA1</strain>
    </source>
</reference>
<sequence>MDALRTLLALCLFLLGCACLFYFFRGDAGWSAVALALAFFVVAHWVIPKDRRRREEGWDWLEVACEISDLPFRVLWWFFRSLGRLLSNKVDLDIDV</sequence>
<dbReference type="HOGENOM" id="CLU_2358168_0_0_6"/>
<dbReference type="RefSeq" id="WP_015045706.1">
    <property type="nucleotide sequence ID" value="NC_018868.3"/>
</dbReference>
<dbReference type="OrthoDB" id="6199444at2"/>
<dbReference type="EMBL" id="CP003746">
    <property type="protein sequence ID" value="AFU97533.1"/>
    <property type="molecule type" value="Genomic_DNA"/>
</dbReference>
<name>K4KHT1_SIMAS</name>
<accession>K4KHT1</accession>
<feature type="transmembrane region" description="Helical" evidence="1">
    <location>
        <begin position="30"/>
        <end position="47"/>
    </location>
</feature>